<accession>A0A0A9G669</accession>
<evidence type="ECO:0000256" key="4">
    <source>
        <dbReference type="ARBA" id="ARBA00022723"/>
    </source>
</evidence>
<dbReference type="Pfam" id="PF04570">
    <property type="entry name" value="zf-FLZ"/>
    <property type="match status" value="1"/>
</dbReference>
<evidence type="ECO:0000256" key="3">
    <source>
        <dbReference type="ARBA" id="ARBA00022490"/>
    </source>
</evidence>
<keyword evidence="3" id="KW-0963">Cytoplasm</keyword>
<dbReference type="GO" id="GO:0005737">
    <property type="term" value="C:cytoplasm"/>
    <property type="evidence" value="ECO:0007669"/>
    <property type="project" value="UniProtKB-SubCell"/>
</dbReference>
<reference evidence="7" key="2">
    <citation type="journal article" date="2015" name="Data Brief">
        <title>Shoot transcriptome of the giant reed, Arundo donax.</title>
        <authorList>
            <person name="Barrero R.A."/>
            <person name="Guerrero F.D."/>
            <person name="Moolhuijzen P."/>
            <person name="Goolsby J.A."/>
            <person name="Tidwell J."/>
            <person name="Bellgard S.E."/>
            <person name="Bellgard M.I."/>
        </authorList>
    </citation>
    <scope>NUCLEOTIDE SEQUENCE</scope>
    <source>
        <tissue evidence="7">Shoot tissue taken approximately 20 cm above the soil surface</tissue>
    </source>
</reference>
<dbReference type="AlphaFoldDB" id="A0A0A9G669"/>
<evidence type="ECO:0000256" key="1">
    <source>
        <dbReference type="ARBA" id="ARBA00004496"/>
    </source>
</evidence>
<dbReference type="InterPro" id="IPR007650">
    <property type="entry name" value="Zf-FLZ_dom"/>
</dbReference>
<protein>
    <recommendedName>
        <fullName evidence="6">FLZ-type domain-containing protein</fullName>
    </recommendedName>
</protein>
<name>A0A0A9G669_ARUDO</name>
<comment type="subcellular location">
    <subcellularLocation>
        <location evidence="1">Cytoplasm</location>
    </subcellularLocation>
</comment>
<dbReference type="EMBL" id="GBRH01177331">
    <property type="protein sequence ID" value="JAE20565.1"/>
    <property type="molecule type" value="Transcribed_RNA"/>
</dbReference>
<dbReference type="GO" id="GO:0046872">
    <property type="term" value="F:metal ion binding"/>
    <property type="evidence" value="ECO:0007669"/>
    <property type="project" value="UniProtKB-KW"/>
</dbReference>
<keyword evidence="4" id="KW-0479">Metal-binding</keyword>
<sequence>MVGLSVLLEPHQNQTRKPAQIISKATLLRHCSKQVSPLQSPPATTAASFLQRCTLCHKELAEGRDIYMYRGDKAFCSVECRCRQIFMDEDTSSSCCSKGATAARGRTRRAGGGGFAY</sequence>
<organism evidence="7">
    <name type="scientific">Arundo donax</name>
    <name type="common">Giant reed</name>
    <name type="synonym">Donax arundinaceus</name>
    <dbReference type="NCBI Taxonomy" id="35708"/>
    <lineage>
        <taxon>Eukaryota</taxon>
        <taxon>Viridiplantae</taxon>
        <taxon>Streptophyta</taxon>
        <taxon>Embryophyta</taxon>
        <taxon>Tracheophyta</taxon>
        <taxon>Spermatophyta</taxon>
        <taxon>Magnoliopsida</taxon>
        <taxon>Liliopsida</taxon>
        <taxon>Poales</taxon>
        <taxon>Poaceae</taxon>
        <taxon>PACMAD clade</taxon>
        <taxon>Arundinoideae</taxon>
        <taxon>Arundineae</taxon>
        <taxon>Arundo</taxon>
    </lineage>
</organism>
<evidence type="ECO:0000256" key="5">
    <source>
        <dbReference type="PROSITE-ProRule" id="PRU01131"/>
    </source>
</evidence>
<comment type="similarity">
    <text evidence="2">Belongs to the FLZ family.</text>
</comment>
<evidence type="ECO:0000256" key="2">
    <source>
        <dbReference type="ARBA" id="ARBA00009374"/>
    </source>
</evidence>
<dbReference type="PANTHER" id="PTHR33059:SF84">
    <property type="entry name" value="FCS-LIKE ZINC FINGER 15"/>
    <property type="match status" value="1"/>
</dbReference>
<evidence type="ECO:0000313" key="7">
    <source>
        <dbReference type="EMBL" id="JAE20565.1"/>
    </source>
</evidence>
<evidence type="ECO:0000259" key="6">
    <source>
        <dbReference type="PROSITE" id="PS51795"/>
    </source>
</evidence>
<feature type="domain" description="FLZ-type" evidence="6">
    <location>
        <begin position="48"/>
        <end position="92"/>
    </location>
</feature>
<dbReference type="PANTHER" id="PTHR33059">
    <property type="entry name" value="FCS-LIKE ZINC FINGER 5"/>
    <property type="match status" value="1"/>
</dbReference>
<reference evidence="7" key="1">
    <citation type="submission" date="2014-09" db="EMBL/GenBank/DDBJ databases">
        <authorList>
            <person name="Magalhaes I.L.F."/>
            <person name="Oliveira U."/>
            <person name="Santos F.R."/>
            <person name="Vidigal T.H.D.A."/>
            <person name="Brescovit A.D."/>
            <person name="Santos A.J."/>
        </authorList>
    </citation>
    <scope>NUCLEOTIDE SEQUENCE</scope>
    <source>
        <tissue evidence="7">Shoot tissue taken approximately 20 cm above the soil surface</tissue>
    </source>
</reference>
<proteinExistence type="inferred from homology"/>
<dbReference type="PROSITE" id="PS51795">
    <property type="entry name" value="ZF_FLZ"/>
    <property type="match status" value="1"/>
</dbReference>
<feature type="zinc finger region" description="FLZ-type" evidence="5">
    <location>
        <begin position="48"/>
        <end position="92"/>
    </location>
</feature>